<dbReference type="Gene3D" id="1.10.10.10">
    <property type="entry name" value="Winged helix-like DNA-binding domain superfamily/Winged helix DNA-binding domain"/>
    <property type="match status" value="1"/>
</dbReference>
<dbReference type="InterPro" id="IPR036388">
    <property type="entry name" value="WH-like_DNA-bd_sf"/>
</dbReference>
<dbReference type="EMBL" id="FOLB01000008">
    <property type="protein sequence ID" value="SFC59860.1"/>
    <property type="molecule type" value="Genomic_DNA"/>
</dbReference>
<dbReference type="RefSeq" id="WP_091124142.1">
    <property type="nucleotide sequence ID" value="NZ_FOLB01000008.1"/>
</dbReference>
<accession>A0A1I1KQX0</accession>
<dbReference type="OrthoDB" id="3189808at2"/>
<dbReference type="STRING" id="574651.SAMN04487968_108139"/>
<gene>
    <name evidence="2" type="ORF">SAMN04487968_108139</name>
</gene>
<organism evidence="2 3">
    <name type="scientific">Nocardioides terrae</name>
    <dbReference type="NCBI Taxonomy" id="574651"/>
    <lineage>
        <taxon>Bacteria</taxon>
        <taxon>Bacillati</taxon>
        <taxon>Actinomycetota</taxon>
        <taxon>Actinomycetes</taxon>
        <taxon>Propionibacteriales</taxon>
        <taxon>Nocardioidaceae</taxon>
        <taxon>Nocardioides</taxon>
    </lineage>
</organism>
<name>A0A1I1KQX0_9ACTN</name>
<keyword evidence="2" id="KW-0808">Transferase</keyword>
<evidence type="ECO:0000313" key="2">
    <source>
        <dbReference type="EMBL" id="SFC59860.1"/>
    </source>
</evidence>
<keyword evidence="3" id="KW-1185">Reference proteome</keyword>
<dbReference type="Pfam" id="PF00480">
    <property type="entry name" value="ROK"/>
    <property type="match status" value="1"/>
</dbReference>
<comment type="similarity">
    <text evidence="1">Belongs to the ROK (NagC/XylR) family.</text>
</comment>
<dbReference type="Proteomes" id="UP000198832">
    <property type="component" value="Unassembled WGS sequence"/>
</dbReference>
<evidence type="ECO:0000256" key="1">
    <source>
        <dbReference type="ARBA" id="ARBA00006479"/>
    </source>
</evidence>
<dbReference type="AlphaFoldDB" id="A0A1I1KQX0"/>
<dbReference type="InterPro" id="IPR000600">
    <property type="entry name" value="ROK"/>
</dbReference>
<dbReference type="InterPro" id="IPR036390">
    <property type="entry name" value="WH_DNA-bd_sf"/>
</dbReference>
<dbReference type="PANTHER" id="PTHR18964">
    <property type="entry name" value="ROK (REPRESSOR, ORF, KINASE) FAMILY"/>
    <property type="match status" value="1"/>
</dbReference>
<proteinExistence type="inferred from homology"/>
<dbReference type="Gene3D" id="3.30.420.40">
    <property type="match status" value="2"/>
</dbReference>
<dbReference type="SUPFAM" id="SSF53067">
    <property type="entry name" value="Actin-like ATPase domain"/>
    <property type="match status" value="1"/>
</dbReference>
<protein>
    <submittedName>
        <fullName evidence="2">Sugar kinase of the NBD/HSP70 family, may contain an N-terminal HTH domain</fullName>
    </submittedName>
</protein>
<dbReference type="InterPro" id="IPR043129">
    <property type="entry name" value="ATPase_NBD"/>
</dbReference>
<evidence type="ECO:0000313" key="3">
    <source>
        <dbReference type="Proteomes" id="UP000198832"/>
    </source>
</evidence>
<sequence length="401" mass="40927">MSETPAAASGSSLHTAGDLLDLIRTGRAATRTDLQRLTGLSRTAVGARVAALARAGLVVHGDESVSTGGRPPGTLLFNADAGVVLAAAIGRSRSQLAVFDLEGRELAGDTSDHEVGISADSLMPRLIDRLRTMLDGLPPVPVLGVGVSLPGVVDPVRLVSVDSPVMGGWDGVPLEPYFREVTDAPVFLANDADVLAEAELFGGTPFRDLLVVKASTGLGLGVVADGSVLTGHLGAAGEIGHTRTEAGDLPCRCGNTGCLEAIAAGWALVNAFNDSGREAGHIRDLVGFALAGDAVARKLLRDSGRRLGEVLAVAINLLNPEAVVIGGDMGQAFEVYAAGVRESVYARSTALATRDLQFLPSAQGDSAGLVGCAALAVKHVLSPTAVDARLADAESAETLVV</sequence>
<reference evidence="2 3" key="1">
    <citation type="submission" date="2016-10" db="EMBL/GenBank/DDBJ databases">
        <authorList>
            <person name="de Groot N.N."/>
        </authorList>
    </citation>
    <scope>NUCLEOTIDE SEQUENCE [LARGE SCALE GENOMIC DNA]</scope>
    <source>
        <strain evidence="2 3">CGMCC 1.7056</strain>
    </source>
</reference>
<keyword evidence="2" id="KW-0418">Kinase</keyword>
<dbReference type="GO" id="GO:0016301">
    <property type="term" value="F:kinase activity"/>
    <property type="evidence" value="ECO:0007669"/>
    <property type="project" value="UniProtKB-KW"/>
</dbReference>
<dbReference type="SUPFAM" id="SSF46785">
    <property type="entry name" value="Winged helix' DNA-binding domain"/>
    <property type="match status" value="1"/>
</dbReference>
<dbReference type="PANTHER" id="PTHR18964:SF173">
    <property type="entry name" value="GLUCOKINASE"/>
    <property type="match status" value="1"/>
</dbReference>